<comment type="similarity">
    <text evidence="10">Belongs to the FNT transporter (TC 1.A.16) family.</text>
</comment>
<evidence type="ECO:0000256" key="8">
    <source>
        <dbReference type="ARBA" id="ARBA00049016"/>
    </source>
</evidence>
<comment type="caution">
    <text evidence="12">The sequence shown here is derived from an EMBL/GenBank/DDBJ whole genome shotgun (WGS) entry which is preliminary data.</text>
</comment>
<evidence type="ECO:0000256" key="2">
    <source>
        <dbReference type="ARBA" id="ARBA00011255"/>
    </source>
</evidence>
<dbReference type="EMBL" id="CAMXCT030004130">
    <property type="protein sequence ID" value="CAL4795121.1"/>
    <property type="molecule type" value="Genomic_DNA"/>
</dbReference>
<comment type="catalytic activity">
    <reaction evidence="7">
        <text>pyruvate(out) + H(+)(out) = pyruvate(in) + H(+)(in)</text>
        <dbReference type="Rhea" id="RHEA:64720"/>
        <dbReference type="ChEBI" id="CHEBI:15361"/>
        <dbReference type="ChEBI" id="CHEBI:15378"/>
    </reaction>
</comment>
<evidence type="ECO:0000256" key="3">
    <source>
        <dbReference type="ARBA" id="ARBA00022692"/>
    </source>
</evidence>
<dbReference type="GO" id="GO:0005886">
    <property type="term" value="C:plasma membrane"/>
    <property type="evidence" value="ECO:0007669"/>
    <property type="project" value="UniProtKB-SubCell"/>
</dbReference>
<evidence type="ECO:0000256" key="6">
    <source>
        <dbReference type="ARBA" id="ARBA00034245"/>
    </source>
</evidence>
<comment type="catalytic activity">
    <reaction evidence="9">
        <text>acetate(out) + H(+)(out) = acetate(in) + H(+)(in)</text>
        <dbReference type="Rhea" id="RHEA:71803"/>
        <dbReference type="ChEBI" id="CHEBI:15378"/>
        <dbReference type="ChEBI" id="CHEBI:30089"/>
    </reaction>
</comment>
<feature type="transmembrane region" description="Helical" evidence="11">
    <location>
        <begin position="258"/>
        <end position="280"/>
    </location>
</feature>
<evidence type="ECO:0000256" key="4">
    <source>
        <dbReference type="ARBA" id="ARBA00022989"/>
    </source>
</evidence>
<sequence>MSTPVAFASLPTVGTGVHADQSVANVQAKHGFGIGESTGVPVTVTSMMAVLVAARGRARRSRIPRFESRPSAVLTSSPPETYQELVQASIKMKNESWQKTLHAAVMGGSYVGMACLLSFVLGGNMFSSYITQMVVFAALFPVNLLLILQSGGQLFSQNSATMAMGVLEKKVTMKDLLRNWTIAYAGNMLGCLLISLVANYTGILTGGGSDMIVATVMKKCSADFGPTLVKGVMCNWLICLAVWLCTMARGLGGKMIGAWFPISMFVAIGFEHSVTNMFILPAGLLAGAPVSFLDVLLKNLIPVTIGNAIAGALVVAVSMSFSFGRLGKERN</sequence>
<reference evidence="13" key="2">
    <citation type="submission" date="2024-04" db="EMBL/GenBank/DDBJ databases">
        <authorList>
            <person name="Chen Y."/>
            <person name="Shah S."/>
            <person name="Dougan E. K."/>
            <person name="Thang M."/>
            <person name="Chan C."/>
        </authorList>
    </citation>
    <scope>NUCLEOTIDE SEQUENCE [LARGE SCALE GENOMIC DNA]</scope>
</reference>
<dbReference type="OrthoDB" id="4829at2759"/>
<dbReference type="PANTHER" id="PTHR30520:SF6">
    <property type="entry name" value="FORMATE_NITRATE FAMILY TRANSPORTER (EUROFUNG)"/>
    <property type="match status" value="1"/>
</dbReference>
<comment type="catalytic activity">
    <reaction evidence="6">
        <text>(S)-lactate(in) + H(+)(in) = (S)-lactate(out) + H(+)(out)</text>
        <dbReference type="Rhea" id="RHEA:29415"/>
        <dbReference type="ChEBI" id="CHEBI:15378"/>
        <dbReference type="ChEBI" id="CHEBI:16651"/>
    </reaction>
</comment>
<feature type="transmembrane region" description="Helical" evidence="11">
    <location>
        <begin position="38"/>
        <end position="56"/>
    </location>
</feature>
<keyword evidence="3 11" id="KW-0812">Transmembrane</keyword>
<feature type="transmembrane region" description="Helical" evidence="11">
    <location>
        <begin position="182"/>
        <end position="204"/>
    </location>
</feature>
<keyword evidence="4 11" id="KW-1133">Transmembrane helix</keyword>
<evidence type="ECO:0000313" key="12">
    <source>
        <dbReference type="EMBL" id="CAI4007809.1"/>
    </source>
</evidence>
<evidence type="ECO:0000256" key="1">
    <source>
        <dbReference type="ARBA" id="ARBA00004651"/>
    </source>
</evidence>
<dbReference type="InterPro" id="IPR023271">
    <property type="entry name" value="Aquaporin-like"/>
</dbReference>
<evidence type="ECO:0000256" key="11">
    <source>
        <dbReference type="SAM" id="Phobius"/>
    </source>
</evidence>
<dbReference type="InterPro" id="IPR000292">
    <property type="entry name" value="For/NO2_transpt"/>
</dbReference>
<feature type="transmembrane region" description="Helical" evidence="11">
    <location>
        <begin position="129"/>
        <end position="148"/>
    </location>
</feature>
<evidence type="ECO:0000256" key="10">
    <source>
        <dbReference type="ARBA" id="ARBA00049660"/>
    </source>
</evidence>
<evidence type="ECO:0000256" key="5">
    <source>
        <dbReference type="ARBA" id="ARBA00023136"/>
    </source>
</evidence>
<evidence type="ECO:0000313" key="14">
    <source>
        <dbReference type="EMBL" id="CAL4795121.1"/>
    </source>
</evidence>
<comment type="subcellular location">
    <subcellularLocation>
        <location evidence="1">Cell membrane</location>
        <topology evidence="1">Multi-pass membrane protein</topology>
    </subcellularLocation>
</comment>
<comment type="subunit">
    <text evidence="2">Homopentamer.</text>
</comment>
<name>A0A9P1DBY1_9DINO</name>
<feature type="transmembrane region" description="Helical" evidence="11">
    <location>
        <begin position="101"/>
        <end position="123"/>
    </location>
</feature>
<dbReference type="GO" id="GO:0015499">
    <property type="term" value="F:formate transmembrane transporter activity"/>
    <property type="evidence" value="ECO:0007669"/>
    <property type="project" value="TreeGrafter"/>
</dbReference>
<organism evidence="12">
    <name type="scientific">Cladocopium goreaui</name>
    <dbReference type="NCBI Taxonomy" id="2562237"/>
    <lineage>
        <taxon>Eukaryota</taxon>
        <taxon>Sar</taxon>
        <taxon>Alveolata</taxon>
        <taxon>Dinophyceae</taxon>
        <taxon>Suessiales</taxon>
        <taxon>Symbiodiniaceae</taxon>
        <taxon>Cladocopium</taxon>
    </lineage>
</organism>
<reference evidence="12" key="1">
    <citation type="submission" date="2022-10" db="EMBL/GenBank/DDBJ databases">
        <authorList>
            <person name="Chen Y."/>
            <person name="Dougan E. K."/>
            <person name="Chan C."/>
            <person name="Rhodes N."/>
            <person name="Thang M."/>
        </authorList>
    </citation>
    <scope>NUCLEOTIDE SEQUENCE</scope>
</reference>
<dbReference type="EMBL" id="CAMXCT010004130">
    <property type="protein sequence ID" value="CAI4007809.1"/>
    <property type="molecule type" value="Genomic_DNA"/>
</dbReference>
<protein>
    <submittedName>
        <fullName evidence="14">Formate/nitrite transporter</fullName>
    </submittedName>
</protein>
<evidence type="ECO:0000313" key="13">
    <source>
        <dbReference type="EMBL" id="CAL1161184.1"/>
    </source>
</evidence>
<evidence type="ECO:0000313" key="15">
    <source>
        <dbReference type="Proteomes" id="UP001152797"/>
    </source>
</evidence>
<dbReference type="PANTHER" id="PTHR30520">
    <property type="entry name" value="FORMATE TRANSPORTER-RELATED"/>
    <property type="match status" value="1"/>
</dbReference>
<dbReference type="Proteomes" id="UP001152797">
    <property type="component" value="Unassembled WGS sequence"/>
</dbReference>
<evidence type="ECO:0000256" key="7">
    <source>
        <dbReference type="ARBA" id="ARBA00047693"/>
    </source>
</evidence>
<evidence type="ECO:0000256" key="9">
    <source>
        <dbReference type="ARBA" id="ARBA00049088"/>
    </source>
</evidence>
<accession>A0A9P1DBY1</accession>
<dbReference type="EMBL" id="CAMXCT020004130">
    <property type="protein sequence ID" value="CAL1161184.1"/>
    <property type="molecule type" value="Genomic_DNA"/>
</dbReference>
<proteinExistence type="inferred from homology"/>
<keyword evidence="5 11" id="KW-0472">Membrane</keyword>
<comment type="catalytic activity">
    <reaction evidence="8">
        <text>formate(in) + H(+)(in) = formate(out) + H(+)(out)</text>
        <dbReference type="Rhea" id="RHEA:80887"/>
        <dbReference type="ChEBI" id="CHEBI:15378"/>
        <dbReference type="ChEBI" id="CHEBI:15740"/>
    </reaction>
</comment>
<feature type="transmembrane region" description="Helical" evidence="11">
    <location>
        <begin position="300"/>
        <end position="323"/>
    </location>
</feature>
<gene>
    <name evidence="12" type="ORF">C1SCF055_LOCUS33336</name>
</gene>
<keyword evidence="15" id="KW-1185">Reference proteome</keyword>
<dbReference type="Gene3D" id="1.20.1080.10">
    <property type="entry name" value="Glycerol uptake facilitator protein"/>
    <property type="match status" value="1"/>
</dbReference>
<dbReference type="Pfam" id="PF01226">
    <property type="entry name" value="Form_Nir_trans"/>
    <property type="match status" value="1"/>
</dbReference>
<dbReference type="AlphaFoldDB" id="A0A9P1DBY1"/>
<feature type="transmembrane region" description="Helical" evidence="11">
    <location>
        <begin position="224"/>
        <end position="246"/>
    </location>
</feature>